<dbReference type="PANTHER" id="PTHR47425:SF3">
    <property type="entry name" value="ZN(II)2CYS6 TRANSCRIPTION FACTOR (EUROFUNG)"/>
    <property type="match status" value="1"/>
</dbReference>
<dbReference type="Proteomes" id="UP000030676">
    <property type="component" value="Unassembled WGS sequence"/>
</dbReference>
<dbReference type="InterPro" id="IPR052761">
    <property type="entry name" value="Fungal_Detox/Toxin_TFs"/>
</dbReference>
<evidence type="ECO:0000256" key="2">
    <source>
        <dbReference type="SAM" id="MobiDB-lite"/>
    </source>
</evidence>
<keyword evidence="1" id="KW-0539">Nucleus</keyword>
<proteinExistence type="predicted"/>
<dbReference type="GO" id="GO:0006351">
    <property type="term" value="P:DNA-templated transcription"/>
    <property type="evidence" value="ECO:0007669"/>
    <property type="project" value="InterPro"/>
</dbReference>
<evidence type="ECO:0000256" key="1">
    <source>
        <dbReference type="ARBA" id="ARBA00023242"/>
    </source>
</evidence>
<feature type="region of interest" description="Disordered" evidence="2">
    <location>
        <begin position="1"/>
        <end position="23"/>
    </location>
</feature>
<dbReference type="InterPro" id="IPR007219">
    <property type="entry name" value="XnlR_reg_dom"/>
</dbReference>
<dbReference type="SMART" id="SM00906">
    <property type="entry name" value="Fungal_trans"/>
    <property type="match status" value="1"/>
</dbReference>
<feature type="domain" description="Xylanolytic transcriptional activator regulatory" evidence="3">
    <location>
        <begin position="173"/>
        <end position="248"/>
    </location>
</feature>
<dbReference type="Pfam" id="PF04082">
    <property type="entry name" value="Fungal_trans"/>
    <property type="match status" value="1"/>
</dbReference>
<sequence length="469" mass="53403">MDESAEAADNNGTSPTMTVRAGKPSIFKPDNALPLDGRAVEYLRASHALDIPSPSYLNESIKAYFAYVHPLLPVVDKSSFLREFEAWDQEHEPLPEAISLFLLQAMVFAASTFVPTEALRNAGYSSRKEARQLLFRKARLLYDFDHEPKRVAVLQGVLLMANYFHSLDDRKNTWHWVGIAVDLALTLRLHRDPLHNPDFTLYQSGIRKRLWWSCVVRDRLASLGVGRPPRILSQFTDVSALTLDDFEESGERVRSEGEQRLERLFVALTELCRASEPVWLFHFSMTRPRATPAQVAELSSKLEEWYQHLPPDILSEPSFVNIASDAERQFVLHRNVLMQNYQSIIVTLNQPHILRVEREADSALQQAQHASRMRLMQSVIGISHLAAQLVNLDLVRFCPTSTVICLLTALAFHFSELRAADLLESHNVHLNRFDICLMALRGLRDSYWAPERYVAAFENAFNELLASGI</sequence>
<accession>X0HZZ5</accession>
<dbReference type="AlphaFoldDB" id="X0HZZ5"/>
<protein>
    <recommendedName>
        <fullName evidence="3">Xylanolytic transcriptional activator regulatory domain-containing protein</fullName>
    </recommendedName>
</protein>
<dbReference type="GO" id="GO:0008270">
    <property type="term" value="F:zinc ion binding"/>
    <property type="evidence" value="ECO:0007669"/>
    <property type="project" value="InterPro"/>
</dbReference>
<evidence type="ECO:0000259" key="3">
    <source>
        <dbReference type="SMART" id="SM00906"/>
    </source>
</evidence>
<dbReference type="HOGENOM" id="CLU_006329_2_2_1"/>
<organism evidence="4">
    <name type="scientific">Fusarium oxysporum f. sp. conglutinans race 2 54008</name>
    <dbReference type="NCBI Taxonomy" id="1089457"/>
    <lineage>
        <taxon>Eukaryota</taxon>
        <taxon>Fungi</taxon>
        <taxon>Dikarya</taxon>
        <taxon>Ascomycota</taxon>
        <taxon>Pezizomycotina</taxon>
        <taxon>Sordariomycetes</taxon>
        <taxon>Hypocreomycetidae</taxon>
        <taxon>Hypocreales</taxon>
        <taxon>Nectriaceae</taxon>
        <taxon>Fusarium</taxon>
        <taxon>Fusarium oxysporum species complex</taxon>
    </lineage>
</organism>
<reference evidence="4" key="1">
    <citation type="submission" date="2011-11" db="EMBL/GenBank/DDBJ databases">
        <title>The Genome Sequence of Fusarium oxysporum PHW808.</title>
        <authorList>
            <consortium name="The Broad Institute Genome Sequencing Platform"/>
            <person name="Ma L.-J."/>
            <person name="Gale L.R."/>
            <person name="Schwartz D.C."/>
            <person name="Zhou S."/>
            <person name="Corby-Kistler H."/>
            <person name="Young S.K."/>
            <person name="Zeng Q."/>
            <person name="Gargeya S."/>
            <person name="Fitzgerald M."/>
            <person name="Haas B."/>
            <person name="Abouelleil A."/>
            <person name="Alvarado L."/>
            <person name="Arachchi H.M."/>
            <person name="Berlin A."/>
            <person name="Brown A."/>
            <person name="Chapman S.B."/>
            <person name="Chen Z."/>
            <person name="Dunbar C."/>
            <person name="Freedman E."/>
            <person name="Gearin G."/>
            <person name="Goldberg J."/>
            <person name="Griggs A."/>
            <person name="Gujja S."/>
            <person name="Heiman D."/>
            <person name="Howarth C."/>
            <person name="Larson L."/>
            <person name="Lui A."/>
            <person name="MacDonald P.J.P."/>
            <person name="Montmayeur A."/>
            <person name="Murphy C."/>
            <person name="Neiman D."/>
            <person name="Pearson M."/>
            <person name="Priest M."/>
            <person name="Roberts A."/>
            <person name="Saif S."/>
            <person name="Shea T."/>
            <person name="Shenoy N."/>
            <person name="Sisk P."/>
            <person name="Stolte C."/>
            <person name="Sykes S."/>
            <person name="Wortman J."/>
            <person name="Nusbaum C."/>
            <person name="Birren B."/>
        </authorList>
    </citation>
    <scope>NUCLEOTIDE SEQUENCE [LARGE SCALE GENOMIC DNA]</scope>
    <source>
        <strain evidence="4">54008</strain>
    </source>
</reference>
<dbReference type="EMBL" id="KK033417">
    <property type="protein sequence ID" value="EXL66659.1"/>
    <property type="molecule type" value="Genomic_DNA"/>
</dbReference>
<name>X0HZZ5_FUSOX</name>
<reference evidence="4" key="2">
    <citation type="submission" date="2014-03" db="EMBL/GenBank/DDBJ databases">
        <title>The Genome Annotation of Fusarium oxysporum PHW808.</title>
        <authorList>
            <consortium name="The Broad Institute Genomics Platform"/>
            <person name="Ma L.-J."/>
            <person name="Corby-Kistler H."/>
            <person name="Broz K."/>
            <person name="Gale L.R."/>
            <person name="Jonkers W."/>
            <person name="O'Donnell K."/>
            <person name="Ploetz R."/>
            <person name="Steinberg C."/>
            <person name="Schwartz D.C."/>
            <person name="VanEtten H."/>
            <person name="Zhou S."/>
            <person name="Young S.K."/>
            <person name="Zeng Q."/>
            <person name="Gargeya S."/>
            <person name="Fitzgerald M."/>
            <person name="Abouelleil A."/>
            <person name="Alvarado L."/>
            <person name="Chapman S.B."/>
            <person name="Gainer-Dewar J."/>
            <person name="Goldberg J."/>
            <person name="Griggs A."/>
            <person name="Gujja S."/>
            <person name="Hansen M."/>
            <person name="Howarth C."/>
            <person name="Imamovic A."/>
            <person name="Ireland A."/>
            <person name="Larimer J."/>
            <person name="McCowan C."/>
            <person name="Murphy C."/>
            <person name="Pearson M."/>
            <person name="Poon T.W."/>
            <person name="Priest M."/>
            <person name="Roberts A."/>
            <person name="Saif S."/>
            <person name="Shea T."/>
            <person name="Sykes S."/>
            <person name="Wortman J."/>
            <person name="Nusbaum C."/>
            <person name="Birren B."/>
        </authorList>
    </citation>
    <scope>NUCLEOTIDE SEQUENCE</scope>
    <source>
        <strain evidence="4">54008</strain>
    </source>
</reference>
<dbReference type="GO" id="GO:0003677">
    <property type="term" value="F:DNA binding"/>
    <property type="evidence" value="ECO:0007669"/>
    <property type="project" value="InterPro"/>
</dbReference>
<dbReference type="PANTHER" id="PTHR47425">
    <property type="entry name" value="FARB-RELATED"/>
    <property type="match status" value="1"/>
</dbReference>
<gene>
    <name evidence="4" type="ORF">FOPG_17181</name>
</gene>
<evidence type="ECO:0000313" key="4">
    <source>
        <dbReference type="EMBL" id="EXL66659.1"/>
    </source>
</evidence>
<dbReference type="CDD" id="cd12148">
    <property type="entry name" value="fungal_TF_MHR"/>
    <property type="match status" value="1"/>
</dbReference>